<evidence type="ECO:0000313" key="2">
    <source>
        <dbReference type="EMBL" id="PKU26722.1"/>
    </source>
</evidence>
<organism evidence="2 3">
    <name type="scientific">Limosa lapponica baueri</name>
    <dbReference type="NCBI Taxonomy" id="1758121"/>
    <lineage>
        <taxon>Eukaryota</taxon>
        <taxon>Metazoa</taxon>
        <taxon>Chordata</taxon>
        <taxon>Craniata</taxon>
        <taxon>Vertebrata</taxon>
        <taxon>Euteleostomi</taxon>
        <taxon>Archelosauria</taxon>
        <taxon>Archosauria</taxon>
        <taxon>Dinosauria</taxon>
        <taxon>Saurischia</taxon>
        <taxon>Theropoda</taxon>
        <taxon>Coelurosauria</taxon>
        <taxon>Aves</taxon>
        <taxon>Neognathae</taxon>
        <taxon>Neoaves</taxon>
        <taxon>Charadriiformes</taxon>
        <taxon>Scolopacidae</taxon>
        <taxon>Limosa</taxon>
    </lineage>
</organism>
<keyword evidence="3" id="KW-1185">Reference proteome</keyword>
<feature type="compositionally biased region" description="Basic and acidic residues" evidence="1">
    <location>
        <begin position="50"/>
        <end position="72"/>
    </location>
</feature>
<reference evidence="3" key="1">
    <citation type="submission" date="2017-11" db="EMBL/GenBank/DDBJ databases">
        <authorList>
            <person name="Lima N.C."/>
            <person name="Parody-Merino A.M."/>
            <person name="Battley P.F."/>
            <person name="Fidler A.E."/>
            <person name="Prosdocimi F."/>
        </authorList>
    </citation>
    <scope>NUCLEOTIDE SEQUENCE [LARGE SCALE GENOMIC DNA]</scope>
</reference>
<proteinExistence type="predicted"/>
<protein>
    <submittedName>
        <fullName evidence="2">Coiled-coil and c2 domain-containing protein 1b</fullName>
    </submittedName>
</protein>
<feature type="compositionally biased region" description="Polar residues" evidence="1">
    <location>
        <begin position="73"/>
        <end position="91"/>
    </location>
</feature>
<evidence type="ECO:0000256" key="1">
    <source>
        <dbReference type="SAM" id="MobiDB-lite"/>
    </source>
</evidence>
<accession>A0A2I0SYY5</accession>
<dbReference type="EMBL" id="KZ537682">
    <property type="protein sequence ID" value="PKU26722.1"/>
    <property type="molecule type" value="Genomic_DNA"/>
</dbReference>
<evidence type="ECO:0000313" key="3">
    <source>
        <dbReference type="Proteomes" id="UP000233556"/>
    </source>
</evidence>
<reference evidence="3" key="2">
    <citation type="submission" date="2017-12" db="EMBL/GenBank/DDBJ databases">
        <title>Genome sequence of the Bar-tailed Godwit (Limosa lapponica baueri).</title>
        <authorList>
            <person name="Lima N.C.B."/>
            <person name="Parody-Merino A.M."/>
            <person name="Battley P.F."/>
            <person name="Fidler A.E."/>
            <person name="Prosdocimi F."/>
        </authorList>
    </citation>
    <scope>NUCLEOTIDE SEQUENCE [LARGE SCALE GENOMIC DNA]</scope>
</reference>
<gene>
    <name evidence="2" type="ORF">llap_22974</name>
</gene>
<sequence>MLAAVKKGKKINEEEMPPPVATGKSSSHLSQAMGVELENSGDSVNVLPENKAESAADDEQKTSHEAAQHLESESLQGHAASSPTVETGTTI</sequence>
<dbReference type="OrthoDB" id="19996at2759"/>
<dbReference type="AlphaFoldDB" id="A0A2I0SYY5"/>
<feature type="region of interest" description="Disordered" evidence="1">
    <location>
        <begin position="1"/>
        <end position="91"/>
    </location>
</feature>
<dbReference type="Proteomes" id="UP000233556">
    <property type="component" value="Unassembled WGS sequence"/>
</dbReference>
<name>A0A2I0SYY5_LIMLA</name>